<sequence>MNYRQITAAIITNLNQTERNMDGLHDRGKQKEIDLLTMHLRTVKVLAAALADDSYTAIKKYLEEE</sequence>
<dbReference type="EMBL" id="BMOK01000009">
    <property type="protein sequence ID" value="GGL58080.1"/>
    <property type="molecule type" value="Genomic_DNA"/>
</dbReference>
<evidence type="ECO:0000313" key="1">
    <source>
        <dbReference type="EMBL" id="GGL58080.1"/>
    </source>
</evidence>
<reference evidence="1" key="2">
    <citation type="submission" date="2020-09" db="EMBL/GenBank/DDBJ databases">
        <authorList>
            <person name="Sun Q."/>
            <person name="Ohkuma M."/>
        </authorList>
    </citation>
    <scope>NUCLEOTIDE SEQUENCE</scope>
    <source>
        <strain evidence="1">JCM 15325</strain>
    </source>
</reference>
<gene>
    <name evidence="1" type="ORF">GCM10007968_22630</name>
</gene>
<comment type="caution">
    <text evidence="1">The sequence shown here is derived from an EMBL/GenBank/DDBJ whole genome shotgun (WGS) entry which is preliminary data.</text>
</comment>
<reference evidence="1" key="1">
    <citation type="journal article" date="2014" name="Int. J. Syst. Evol. Microbiol.">
        <title>Complete genome sequence of Corynebacterium casei LMG S-19264T (=DSM 44701T), isolated from a smear-ripened cheese.</title>
        <authorList>
            <consortium name="US DOE Joint Genome Institute (JGI-PGF)"/>
            <person name="Walter F."/>
            <person name="Albersmeier A."/>
            <person name="Kalinowski J."/>
            <person name="Ruckert C."/>
        </authorList>
    </citation>
    <scope>NUCLEOTIDE SEQUENCE</scope>
    <source>
        <strain evidence="1">JCM 15325</strain>
    </source>
</reference>
<name>A0A917S4L5_9BACL</name>
<dbReference type="Proteomes" id="UP000654670">
    <property type="component" value="Unassembled WGS sequence"/>
</dbReference>
<dbReference type="AlphaFoldDB" id="A0A917S4L5"/>
<protein>
    <submittedName>
        <fullName evidence="1">Uncharacterized protein</fullName>
    </submittedName>
</protein>
<proteinExistence type="predicted"/>
<organism evidence="1 2">
    <name type="scientific">Sporolactobacillus putidus</name>
    <dbReference type="NCBI Taxonomy" id="492735"/>
    <lineage>
        <taxon>Bacteria</taxon>
        <taxon>Bacillati</taxon>
        <taxon>Bacillota</taxon>
        <taxon>Bacilli</taxon>
        <taxon>Bacillales</taxon>
        <taxon>Sporolactobacillaceae</taxon>
        <taxon>Sporolactobacillus</taxon>
    </lineage>
</organism>
<dbReference type="RefSeq" id="WP_188803413.1">
    <property type="nucleotide sequence ID" value="NZ_BMOK01000009.1"/>
</dbReference>
<evidence type="ECO:0000313" key="2">
    <source>
        <dbReference type="Proteomes" id="UP000654670"/>
    </source>
</evidence>
<keyword evidence="2" id="KW-1185">Reference proteome</keyword>
<accession>A0A917S4L5</accession>